<name>A0ABW1MKN8_9ACTN</name>
<dbReference type="EMBL" id="JBHSPX010000004">
    <property type="protein sequence ID" value="MFC6064320.1"/>
    <property type="molecule type" value="Genomic_DNA"/>
</dbReference>
<comment type="caution">
    <text evidence="1">The sequence shown here is derived from an EMBL/GenBank/DDBJ whole genome shotgun (WGS) entry which is preliminary data.</text>
</comment>
<dbReference type="InterPro" id="IPR029069">
    <property type="entry name" value="HotDog_dom_sf"/>
</dbReference>
<dbReference type="Pfam" id="PF07977">
    <property type="entry name" value="FabA"/>
    <property type="match status" value="1"/>
</dbReference>
<dbReference type="Gene3D" id="3.10.129.10">
    <property type="entry name" value="Hotdog Thioesterase"/>
    <property type="match status" value="3"/>
</dbReference>
<reference evidence="2" key="1">
    <citation type="journal article" date="2019" name="Int. J. Syst. Evol. Microbiol.">
        <title>The Global Catalogue of Microorganisms (GCM) 10K type strain sequencing project: providing services to taxonomists for standard genome sequencing and annotation.</title>
        <authorList>
            <consortium name="The Broad Institute Genomics Platform"/>
            <consortium name="The Broad Institute Genome Sequencing Center for Infectious Disease"/>
            <person name="Wu L."/>
            <person name="Ma J."/>
        </authorList>
    </citation>
    <scope>NUCLEOTIDE SEQUENCE [LARGE SCALE GENOMIC DNA]</scope>
    <source>
        <strain evidence="2">CGMCC 1.15180</strain>
    </source>
</reference>
<organism evidence="1 2">
    <name type="scientific">Streptomyces ochraceiscleroticus</name>
    <dbReference type="NCBI Taxonomy" id="47761"/>
    <lineage>
        <taxon>Bacteria</taxon>
        <taxon>Bacillati</taxon>
        <taxon>Actinomycetota</taxon>
        <taxon>Actinomycetes</taxon>
        <taxon>Kitasatosporales</taxon>
        <taxon>Streptomycetaceae</taxon>
        <taxon>Streptomyces</taxon>
    </lineage>
</organism>
<accession>A0ABW1MKN8</accession>
<keyword evidence="2" id="KW-1185">Reference proteome</keyword>
<protein>
    <submittedName>
        <fullName evidence="1">3-hydroxyacyl-ACP dehydratase</fullName>
    </submittedName>
</protein>
<dbReference type="InterPro" id="IPR013114">
    <property type="entry name" value="FabA_FabZ"/>
</dbReference>
<evidence type="ECO:0000313" key="1">
    <source>
        <dbReference type="EMBL" id="MFC6064320.1"/>
    </source>
</evidence>
<dbReference type="SUPFAM" id="SSF54637">
    <property type="entry name" value="Thioesterase/thiol ester dehydrase-isomerase"/>
    <property type="match status" value="3"/>
</dbReference>
<dbReference type="RefSeq" id="WP_157848982.1">
    <property type="nucleotide sequence ID" value="NZ_JOAX01000028.1"/>
</dbReference>
<gene>
    <name evidence="1" type="ORF">ACFP4F_17445</name>
</gene>
<evidence type="ECO:0000313" key="2">
    <source>
        <dbReference type="Proteomes" id="UP001596139"/>
    </source>
</evidence>
<dbReference type="Proteomes" id="UP001596139">
    <property type="component" value="Unassembled WGS sequence"/>
</dbReference>
<sequence length="646" mass="70990">MITLTWHGEAQPEPVPLHTDTFGATWRVSDGEHTLAELTLHQAGYAEQWPQRAVLRFPPDPRPLARTSVHALTATDLEVLGGGGFAAVFGSGFRQDDLPSSALPARWPARLLDDVTVIDPRGGQYTRGRLCGTAYLSASHSSATEGREQAWPELIAAVLEALRVYAFHQGFHLCVRGARAVPLPGHPALVEVLHAATLREAPLHLDVSVCEAGLFPQPHLIADCLITADGRPVARLRDLGVALQADPETIAPRQRIRMCAPREQALVDELDTAMMAEGNPSKLDLTPGKQATAQVRPRLPRGDLRMMDRAARGDLTPNEYRIGASGVGEYDVPEDPWFIRENNGCVPQLALMEVALQPAGLLSGLSGVKGEYPDQNLYCRNLEGRFRLLRQTELPATTVEQHVTLRSHTPLPGGILHRYDIELHTGGSPFYTGEAVHGFFTSALMAQQQGLDGGKYVPPWLDRQNPTPPDVRRLDLSEDTRLGSGRLALLEEVTIVPGGGEHGAGYLLCSKPVRNDDWFFEHHFLHDPVMPGSAGVQMLYQAASAYALHTGLLDHVPDPRFSIAVGEELLWSYRGQILREHQRVRGEVHIRDVRQDGQRVLILADGSVWRDDLRIYQVDNIAIDVRPAQPPAVQSVRPSFVPEGGR</sequence>
<proteinExistence type="predicted"/>